<dbReference type="InterPro" id="IPR006311">
    <property type="entry name" value="TAT_signal"/>
</dbReference>
<feature type="compositionally biased region" description="Basic and acidic residues" evidence="1">
    <location>
        <begin position="989"/>
        <end position="1004"/>
    </location>
</feature>
<dbReference type="PROSITE" id="PS50830">
    <property type="entry name" value="TNASE_3"/>
    <property type="match status" value="1"/>
</dbReference>
<dbReference type="InterPro" id="IPR013783">
    <property type="entry name" value="Ig-like_fold"/>
</dbReference>
<evidence type="ECO:0000256" key="1">
    <source>
        <dbReference type="SAM" id="MobiDB-lite"/>
    </source>
</evidence>
<feature type="region of interest" description="Disordered" evidence="1">
    <location>
        <begin position="976"/>
        <end position="1021"/>
    </location>
</feature>
<organism evidence="3 4">
    <name type="scientific">Natronosalvus hydrolyticus</name>
    <dbReference type="NCBI Taxonomy" id="2979988"/>
    <lineage>
        <taxon>Archaea</taxon>
        <taxon>Methanobacteriati</taxon>
        <taxon>Methanobacteriota</taxon>
        <taxon>Stenosarchaea group</taxon>
        <taxon>Halobacteria</taxon>
        <taxon>Halobacteriales</taxon>
        <taxon>Natrialbaceae</taxon>
        <taxon>Natronosalvus</taxon>
    </lineage>
</organism>
<dbReference type="SUPFAM" id="SSF50199">
    <property type="entry name" value="Staphylococcal nuclease"/>
    <property type="match status" value="1"/>
</dbReference>
<dbReference type="InterPro" id="IPR016071">
    <property type="entry name" value="Staphylococal_nuclease_OB-fold"/>
</dbReference>
<dbReference type="PROSITE" id="PS51318">
    <property type="entry name" value="TAT"/>
    <property type="match status" value="1"/>
</dbReference>
<dbReference type="InterPro" id="IPR035437">
    <property type="entry name" value="SNase_OB-fold_sf"/>
</dbReference>
<sequence>MRIVSHELKRRSFLASVVAATSSALLGASGSAVASTEASAVGACDRNRVGQLVFNETSSLLNENYDRLTDDSVVFVASEDTASAGNYSNEAVPLWARDGNVFGSGSLLVNDDEDNCLDYGQDAVLLNIIDDYAGGSGHIVYDESADQGYTLDGNFSKLRDWVQEEGYSIAASEDLSADLDGADALLVTLPGEEHADDQIAAIEEFAAAGNPVFLFNEADSWDTDDLNYLAEQLGLPFRFAEDEVTDEPGWGWDDWPVTRNYDPDDDWFEYRESMGFDPGHEYEAEIVEVIDGDTFDIQIVGGYHDGEEEVVRHLGQDTPETGSTQNDSDEWRGIESESYLDDWGSEATAYAEDNFDEGDRITFWVDPNEHPPRGLYGRLLAFHTFPEDHERSAENYNLDVVEKGYAKPYNSGFVDHPEFVNAYWDAYEAGRRVWSEADAAATDEVWNEDVETLRFRGATSVITEDGSLDDDRTAVWSGGGDPLVGVDEEAGVALVGGLMNADNWEDPDDENFVFNANLAQRLSGDVDDRMLMIEGGHGQFAASYDFSFEGKEAYHRYIEGLDGMWFQAINELSSEWLDVDRGRHALVITPPDVDFCYTAEEVEALQDYLADDGAIILKANTEVDSQSVETLNELAAELGTDIRFGGANLGNVEIGSFNETFDLYDAYDSEGTSGDDPAYFDVAIDSYDETVTEGEDVTVEYTVENAGDEADTQDIVFSVDGAQEGIESDVSLSSSETFSGTFTYTTEDGDSPGIVVEVATDDDAAEREVTVEESDDGDDGDDEPVDVALDADPATEETTSFHTWTLPDPADEFDGEVDTITVDYPGGTSMDGLTDEDVAVFMDRDGDGTVDEISVNSDEYAGSTATFDLDGRFDTSVEGEVRVEVDGVVNPEAGEYEATIELAGDDFLAGDAEFVIESDGDDDGEEETTAPTIEQFDVSTRSSGPWFRVDNDWAVADDDGNLDTVVTELLDGGSVVESATSSVSGDSAEGEHELRTRGDADEVRMTVSDTEGNETTDSQSL</sequence>
<dbReference type="Proteomes" id="UP001321047">
    <property type="component" value="Unassembled WGS sequence"/>
</dbReference>
<dbReference type="EMBL" id="JAOPJZ010000002">
    <property type="protein sequence ID" value="MCU4751136.1"/>
    <property type="molecule type" value="Genomic_DNA"/>
</dbReference>
<gene>
    <name evidence="3" type="ORF">OB919_03930</name>
</gene>
<keyword evidence="4" id="KW-1185">Reference proteome</keyword>
<dbReference type="Gene3D" id="2.60.40.10">
    <property type="entry name" value="Immunoglobulins"/>
    <property type="match status" value="1"/>
</dbReference>
<evidence type="ECO:0000259" key="2">
    <source>
        <dbReference type="PROSITE" id="PS50830"/>
    </source>
</evidence>
<comment type="caution">
    <text evidence="3">The sequence shown here is derived from an EMBL/GenBank/DDBJ whole genome shotgun (WGS) entry which is preliminary data.</text>
</comment>
<protein>
    <recommendedName>
        <fullName evidence="2">TNase-like domain-containing protein</fullName>
    </recommendedName>
</protein>
<dbReference type="Gene3D" id="2.40.50.90">
    <property type="match status" value="1"/>
</dbReference>
<evidence type="ECO:0000313" key="3">
    <source>
        <dbReference type="EMBL" id="MCU4751136.1"/>
    </source>
</evidence>
<accession>A0AAP3E592</accession>
<feature type="region of interest" description="Disordered" evidence="1">
    <location>
        <begin position="765"/>
        <end position="785"/>
    </location>
</feature>
<reference evidence="3 4" key="1">
    <citation type="submission" date="2022-09" db="EMBL/GenBank/DDBJ databases">
        <title>Enrichment on poylsaccharides allowed isolation of novel metabolic and taxonomic groups of Haloarchaea.</title>
        <authorList>
            <person name="Sorokin D.Y."/>
            <person name="Elcheninov A.G."/>
            <person name="Khizhniak T.V."/>
            <person name="Kolganova T.V."/>
            <person name="Kublanov I.V."/>
        </authorList>
    </citation>
    <scope>NUCLEOTIDE SEQUENCE [LARGE SCALE GENOMIC DNA]</scope>
    <source>
        <strain evidence="3 4">AArc-curdl1</strain>
    </source>
</reference>
<dbReference type="SMART" id="SM00318">
    <property type="entry name" value="SNc"/>
    <property type="match status" value="1"/>
</dbReference>
<dbReference type="AlphaFoldDB" id="A0AAP3E592"/>
<dbReference type="RefSeq" id="WP_342806606.1">
    <property type="nucleotide sequence ID" value="NZ_JAOPJZ010000002.1"/>
</dbReference>
<feature type="compositionally biased region" description="Polar residues" evidence="1">
    <location>
        <begin position="1007"/>
        <end position="1021"/>
    </location>
</feature>
<evidence type="ECO:0000313" key="4">
    <source>
        <dbReference type="Proteomes" id="UP001321047"/>
    </source>
</evidence>
<name>A0AAP3E592_9EURY</name>
<feature type="domain" description="TNase-like" evidence="2">
    <location>
        <begin position="280"/>
        <end position="436"/>
    </location>
</feature>
<proteinExistence type="predicted"/>